<dbReference type="PANTHER" id="PTHR44229">
    <property type="entry name" value="15-HYDROXYPROSTAGLANDIN DEHYDROGENASE [NAD(+)]"/>
    <property type="match status" value="1"/>
</dbReference>
<keyword evidence="5" id="KW-1185">Reference proteome</keyword>
<dbReference type="PRINTS" id="PR00081">
    <property type="entry name" value="GDHRDH"/>
</dbReference>
<dbReference type="GO" id="GO:0016616">
    <property type="term" value="F:oxidoreductase activity, acting on the CH-OH group of donors, NAD or NADP as acceptor"/>
    <property type="evidence" value="ECO:0007669"/>
    <property type="project" value="TreeGrafter"/>
</dbReference>
<protein>
    <submittedName>
        <fullName evidence="4">Uncharacterized protein</fullName>
    </submittedName>
</protein>
<dbReference type="GeneID" id="81596599"/>
<dbReference type="Gene3D" id="3.40.50.720">
    <property type="entry name" value="NAD(P)-binding Rossmann-like Domain"/>
    <property type="match status" value="1"/>
</dbReference>
<dbReference type="EMBL" id="JAPVEA010000002">
    <property type="protein sequence ID" value="KAJ5461421.1"/>
    <property type="molecule type" value="Genomic_DNA"/>
</dbReference>
<reference evidence="4" key="2">
    <citation type="journal article" date="2023" name="IMA Fungus">
        <title>Comparative genomic study of the Penicillium genus elucidates a diverse pangenome and 15 lateral gene transfer events.</title>
        <authorList>
            <person name="Petersen C."/>
            <person name="Sorensen T."/>
            <person name="Nielsen M.R."/>
            <person name="Sondergaard T.E."/>
            <person name="Sorensen J.L."/>
            <person name="Fitzpatrick D.A."/>
            <person name="Frisvad J.C."/>
            <person name="Nielsen K.L."/>
        </authorList>
    </citation>
    <scope>NUCLEOTIDE SEQUENCE</scope>
    <source>
        <strain evidence="4">IBT 16125</strain>
    </source>
</reference>
<proteinExistence type="inferred from homology"/>
<accession>A0AAD6G6R3</accession>
<comment type="caution">
    <text evidence="4">The sequence shown here is derived from an EMBL/GenBank/DDBJ whole genome shotgun (WGS) entry which is preliminary data.</text>
</comment>
<dbReference type="AlphaFoldDB" id="A0AAD6G6R3"/>
<dbReference type="InterPro" id="IPR036291">
    <property type="entry name" value="NAD(P)-bd_dom_sf"/>
</dbReference>
<evidence type="ECO:0000256" key="2">
    <source>
        <dbReference type="ARBA" id="ARBA00022857"/>
    </source>
</evidence>
<dbReference type="InterPro" id="IPR002347">
    <property type="entry name" value="SDR_fam"/>
</dbReference>
<evidence type="ECO:0000313" key="5">
    <source>
        <dbReference type="Proteomes" id="UP001213681"/>
    </source>
</evidence>
<dbReference type="PROSITE" id="PS00061">
    <property type="entry name" value="ADH_SHORT"/>
    <property type="match status" value="1"/>
</dbReference>
<keyword evidence="2" id="KW-0521">NADP</keyword>
<evidence type="ECO:0000313" key="4">
    <source>
        <dbReference type="EMBL" id="KAJ5461421.1"/>
    </source>
</evidence>
<sequence>MALSVKERTAIITGAGSGINFAYAKLLLQNGCNVLIADLALRTEAKGLVETYSTGSPRAVFQETDVRDWLQLERMFQVAEKEFGEIDIVCPGAGVYEPVSVTKGREPTHELQIYEVKTTQLTSCPCMTQHWSNFWRPPGSAPSKDARDGGRYALVDINITHPIRTSQLAIAHFLKHRGNGRPKHLVHISSIAGQNPAMAAPIYVATKHAINGLVRSLSKLDRLGIRVTALAPGVIKTPLWTDHPEKLKMVDDKADEWVTPEEVAEVMLALVQQDQVSEIIGDRSGKGQQYKVAGGTILEVSKTVREVTVFNDPGPGDRPGNTASDHGAVEEESFRLLLEEGWGQAKL</sequence>
<dbReference type="GO" id="GO:0005737">
    <property type="term" value="C:cytoplasm"/>
    <property type="evidence" value="ECO:0007669"/>
    <property type="project" value="TreeGrafter"/>
</dbReference>
<keyword evidence="3" id="KW-0560">Oxidoreductase</keyword>
<organism evidence="4 5">
    <name type="scientific">Penicillium daleae</name>
    <dbReference type="NCBI Taxonomy" id="63821"/>
    <lineage>
        <taxon>Eukaryota</taxon>
        <taxon>Fungi</taxon>
        <taxon>Dikarya</taxon>
        <taxon>Ascomycota</taxon>
        <taxon>Pezizomycotina</taxon>
        <taxon>Eurotiomycetes</taxon>
        <taxon>Eurotiomycetidae</taxon>
        <taxon>Eurotiales</taxon>
        <taxon>Aspergillaceae</taxon>
        <taxon>Penicillium</taxon>
    </lineage>
</organism>
<reference evidence="4" key="1">
    <citation type="submission" date="2022-12" db="EMBL/GenBank/DDBJ databases">
        <authorList>
            <person name="Petersen C."/>
        </authorList>
    </citation>
    <scope>NUCLEOTIDE SEQUENCE</scope>
    <source>
        <strain evidence="4">IBT 16125</strain>
    </source>
</reference>
<dbReference type="SUPFAM" id="SSF51735">
    <property type="entry name" value="NAD(P)-binding Rossmann-fold domains"/>
    <property type="match status" value="1"/>
</dbReference>
<dbReference type="Pfam" id="PF00106">
    <property type="entry name" value="adh_short"/>
    <property type="match status" value="2"/>
</dbReference>
<dbReference type="Proteomes" id="UP001213681">
    <property type="component" value="Unassembled WGS sequence"/>
</dbReference>
<dbReference type="RefSeq" id="XP_056770463.1">
    <property type="nucleotide sequence ID" value="XM_056906356.1"/>
</dbReference>
<gene>
    <name evidence="4" type="ORF">N7458_002973</name>
</gene>
<dbReference type="PANTHER" id="PTHR44229:SF4">
    <property type="entry name" value="15-HYDROXYPROSTAGLANDIN DEHYDROGENASE [NAD(+)]"/>
    <property type="match status" value="1"/>
</dbReference>
<evidence type="ECO:0000256" key="3">
    <source>
        <dbReference type="ARBA" id="ARBA00023002"/>
    </source>
</evidence>
<evidence type="ECO:0000256" key="1">
    <source>
        <dbReference type="ARBA" id="ARBA00006484"/>
    </source>
</evidence>
<dbReference type="InterPro" id="IPR020904">
    <property type="entry name" value="Sc_DH/Rdtase_CS"/>
</dbReference>
<name>A0AAD6G6R3_9EURO</name>
<comment type="similarity">
    <text evidence="1">Belongs to the short-chain dehydrogenases/reductases (SDR) family.</text>
</comment>